<dbReference type="GO" id="GO:0006396">
    <property type="term" value="P:RNA processing"/>
    <property type="evidence" value="ECO:0007669"/>
    <property type="project" value="InterPro"/>
</dbReference>
<dbReference type="GO" id="GO:0005524">
    <property type="term" value="F:ATP binding"/>
    <property type="evidence" value="ECO:0007669"/>
    <property type="project" value="UniProtKB-KW"/>
</dbReference>
<dbReference type="SUPFAM" id="SSF56672">
    <property type="entry name" value="DNA/RNA polymerases"/>
    <property type="match status" value="1"/>
</dbReference>
<dbReference type="PROSITE" id="PS51657">
    <property type="entry name" value="PSRV_HELICASE"/>
    <property type="match status" value="1"/>
</dbReference>
<dbReference type="SUPFAM" id="SSF52540">
    <property type="entry name" value="P-loop containing nucleoside triphosphate hydrolases"/>
    <property type="match status" value="1"/>
</dbReference>
<reference evidence="15" key="1">
    <citation type="submission" date="2020-11" db="EMBL/GenBank/DDBJ databases">
        <authorList>
            <person name="Bejerman N."/>
        </authorList>
    </citation>
    <scope>NUCLEOTIDE SEQUENCE</scope>
    <source>
        <strain evidence="15">Rhodo</strain>
    </source>
</reference>
<dbReference type="Gene3D" id="3.40.50.300">
    <property type="entry name" value="P-loop containing nucleotide triphosphate hydrolases"/>
    <property type="match status" value="1"/>
</dbReference>
<dbReference type="InterPro" id="IPR027417">
    <property type="entry name" value="P-loop_NTPase"/>
</dbReference>
<keyword evidence="4" id="KW-0547">Nucleotide-binding</keyword>
<proteinExistence type="predicted"/>
<dbReference type="GO" id="GO:0003968">
    <property type="term" value="F:RNA-directed RNA polymerase activity"/>
    <property type="evidence" value="ECO:0007669"/>
    <property type="project" value="UniProtKB-KW"/>
</dbReference>
<evidence type="ECO:0000256" key="4">
    <source>
        <dbReference type="ARBA" id="ARBA00022741"/>
    </source>
</evidence>
<keyword evidence="7" id="KW-0067">ATP-binding</keyword>
<evidence type="ECO:0000259" key="13">
    <source>
        <dbReference type="PROSITE" id="PS51657"/>
    </source>
</evidence>
<feature type="domain" description="RdRp catalytic" evidence="11">
    <location>
        <begin position="1651"/>
        <end position="1758"/>
    </location>
</feature>
<feature type="compositionally biased region" description="Basic and acidic residues" evidence="10">
    <location>
        <begin position="611"/>
        <end position="623"/>
    </location>
</feature>
<accession>A0A7T5QZB1</accession>
<dbReference type="GO" id="GO:0008174">
    <property type="term" value="F:mRNA methyltransferase activity"/>
    <property type="evidence" value="ECO:0007669"/>
    <property type="project" value="UniProtKB-UniRule"/>
</dbReference>
<dbReference type="InterPro" id="IPR037151">
    <property type="entry name" value="AlkB-like_sf"/>
</dbReference>
<evidence type="ECO:0000256" key="1">
    <source>
        <dbReference type="ARBA" id="ARBA00022484"/>
    </source>
</evidence>
<evidence type="ECO:0000256" key="7">
    <source>
        <dbReference type="ARBA" id="ARBA00022840"/>
    </source>
</evidence>
<dbReference type="EMBL" id="MW328735">
    <property type="protein sequence ID" value="QQG34599.1"/>
    <property type="molecule type" value="Genomic_RNA"/>
</dbReference>
<feature type="domain" description="(+)RNA virus helicase C-terminal" evidence="13">
    <location>
        <begin position="1055"/>
        <end position="1356"/>
    </location>
</feature>
<evidence type="ECO:0000259" key="14">
    <source>
        <dbReference type="PROSITE" id="PS51743"/>
    </source>
</evidence>
<evidence type="ECO:0000259" key="11">
    <source>
        <dbReference type="PROSITE" id="PS50507"/>
    </source>
</evidence>
<dbReference type="InterPro" id="IPR007094">
    <property type="entry name" value="RNA-dir_pol_PSvirus"/>
</dbReference>
<dbReference type="CDD" id="cd23245">
    <property type="entry name" value="Betaflexiviridae_RdRp"/>
    <property type="match status" value="1"/>
</dbReference>
<dbReference type="Pfam" id="PF13532">
    <property type="entry name" value="2OG-FeII_Oxy_2"/>
    <property type="match status" value="1"/>
</dbReference>
<evidence type="ECO:0000313" key="15">
    <source>
        <dbReference type="EMBL" id="QQG34599.1"/>
    </source>
</evidence>
<evidence type="ECO:0000259" key="12">
    <source>
        <dbReference type="PROSITE" id="PS51471"/>
    </source>
</evidence>
<dbReference type="InterPro" id="IPR027351">
    <property type="entry name" value="(+)RNA_virus_helicase_core_dom"/>
</dbReference>
<dbReference type="GO" id="GO:0016556">
    <property type="term" value="P:mRNA modification"/>
    <property type="evidence" value="ECO:0007669"/>
    <property type="project" value="InterPro"/>
</dbReference>
<dbReference type="SUPFAM" id="SSF51197">
    <property type="entry name" value="Clavaminate synthase-like"/>
    <property type="match status" value="1"/>
</dbReference>
<dbReference type="Pfam" id="PF01443">
    <property type="entry name" value="Viral_helicase1"/>
    <property type="match status" value="1"/>
</dbReference>
<dbReference type="GO" id="GO:0016787">
    <property type="term" value="F:hydrolase activity"/>
    <property type="evidence" value="ECO:0007669"/>
    <property type="project" value="UniProtKB-KW"/>
</dbReference>
<evidence type="ECO:0000256" key="9">
    <source>
        <dbReference type="ARBA" id="ARBA00047984"/>
    </source>
</evidence>
<keyword evidence="3" id="KW-0548">Nucleotidyltransferase</keyword>
<sequence length="1872" mass="213820">MSTFNYRSPLESSLEKISSDKRDHFCKFQLKLMEINEEKFGDFFNFKVDDVSKEFLCTSGVYQSPFAHLSHSHPISKMIENHFLYVVAGARLSEMPSPTIISTKSFKAERLMKLVGNESFYLWNRLIDSGDVARYGPSALREFVTPHTKEGVNLLDEMAQGPISDESFSASGVNLFGKPDKNLLLKNVFIHDEIHHWSLDQMLTFLDANDVENLMATLIYPVELLEGHKYSCNPGLYSFKVVDGSTICFAPDGCYSESYQQQADLSWLFKASHLVTRKRVVYTVVFSKTIGAHHFVEIIRKDLRVPTRRYFDSFDVLDMSSFSAFDYRYPVEGVRLSVFKKVAIYLMSLKKADSTSAIAKFRQLVSSDFNMCELFFIKDFADLFVGNGVEKLSQDGLCARLWNSMYDFLPVFAQKMFCKTFNSRQLLKCLYNLSPMSIDVKLERVDCKFHNPKDLFGFLHKVPTYEKQSNAPIAQWRVDKKVLWARTWVEEGFDEPTYRSHTYAELNKIDLFENYPEVSIKYYHFDRVKSQYVLRATEENVNRFEMWCEIEREPEVTGLAIMWYDDFHAAQSMDADLKEVPITEMEDPDWGENKSSSDSSAPSNESVAASHEQRSPRGRDVEGKKERKFLDSISGFVKVGPFKTRSVEEFVSKIDWRYSMHLRGRNVLFFSKGNFSYGHNNLVYPSSGWPKVFDAFCRDRFNSVLVQQYDRDAKIGFHADDESVYDEDVEVLTVNLFGGAVFTVSSSEKGAPPVDFMLNHQSSLLMKAGAQNFLKHAVKSLDAGRVSLTFRLQKRTLAGHPIVTNWKTKGRLPKTVKQMGNKSQLKEKTKEPVVPPFQKKEKGIAGVDPSSSPGREEDLKKLDLELNNYINRERDHVGEVNGLIDLFLASSDDEPCEEFLKKVEERSQTKQNDCFLEALSKACNVNQDVLLLKLKTKGCEEILEAYRLDKGFSEYQCKLILEALELKIKILKDGKVEYWGSNKCKISTMFLKLEGCHFTCGDSQGFRPRRVAMLGAERSPDSGFFGQGVGKVSLKRDGDARDNLIESFLEGNTGISLNYFSDGDVFLDSLKNGKKRDGDAVDVNTLYGFAGCGKSRPVQQYLTQTLRKSFVVSPRRNLVNDWIEKTKGARHLTVKSFEVAFKMNLRGVENLFVDEIGLLPSGYLDLLIEKFLFENDGDLKNRQILLIGDPLQAEYYNRDDEGSLSKTAVRFPLAPQVPYSAYTFRCGQWIEDVFDVSSCRLDGSSFSVDCFEKINEDIPILVASHNVKDWMQERYPKAFVCTYGESQGLTFDDAQIVLSNGSKSSSDGQIVVALTRSRNKPTFFLSEVGELHHFIENCKRDSIWRYTLEGKRANLLHGLEKKGLMISLNPTLFGAKENFAEDRLVGDPYLKGSVFLGQVPDLESVSMEQVEVIEPATGTHLPKAVDNRAVIEVSQRMRAKESREIRSAGEESTQFNDLNVSPNKNSVSYSSPDNFESIYPRHKSSDDVTFLAAVRKRLRFSEPFRELSKFEKARERGRKLAQVFMKHIPLDGTVDQELLDLCQMEFESKRMEKSKKVIEAHAERSDPDWPVDFARIFMKSQICTKFDNRFVDAKAGQTLACFHHDILLHFGPWCRYAEKKLLQAMPSNFYLHSNKNFNQLNDWVKAKARGGLCVESDYTAFDSSQDANILAFEEKILEFLNWPRYLIEDYINLKVHLGSRLGNFAIMRFTGEFGTFLFNSMANMVFTFCKYKVGGEIPILFAGDDMCALGNLMERRRKDPMLELIDGLRLKAKVQRTENPTFCGWCLTPLGIFKQPALILERCLIAEELGKVRDVVDSYAIECSYAYALGDNWIMVMSLEQAEYHQLATRFLVRHKHLMQGVAYEVLTNSCA</sequence>
<dbReference type="PROSITE" id="PS51471">
    <property type="entry name" value="FE2OG_OXY"/>
    <property type="match status" value="1"/>
</dbReference>
<feature type="domain" description="Alphavirus-like MT" evidence="14">
    <location>
        <begin position="64"/>
        <end position="268"/>
    </location>
</feature>
<dbReference type="GO" id="GO:0003724">
    <property type="term" value="F:RNA helicase activity"/>
    <property type="evidence" value="ECO:0007669"/>
    <property type="project" value="UniProtKB-EC"/>
</dbReference>
<dbReference type="InterPro" id="IPR002588">
    <property type="entry name" value="Alphavirus-like_MT_dom"/>
</dbReference>
<dbReference type="Pfam" id="PF01660">
    <property type="entry name" value="Vmethyltransf"/>
    <property type="match status" value="1"/>
</dbReference>
<dbReference type="InterPro" id="IPR005123">
    <property type="entry name" value="Oxoglu/Fe-dep_dioxygenase_dom"/>
</dbReference>
<feature type="domain" description="Fe2OG dioxygenase" evidence="12">
    <location>
        <begin position="700"/>
        <end position="794"/>
    </location>
</feature>
<evidence type="ECO:0000256" key="5">
    <source>
        <dbReference type="ARBA" id="ARBA00022801"/>
    </source>
</evidence>
<protein>
    <submittedName>
        <fullName evidence="15">RdRp</fullName>
    </submittedName>
</protein>
<evidence type="ECO:0000256" key="10">
    <source>
        <dbReference type="SAM" id="MobiDB-lite"/>
    </source>
</evidence>
<feature type="compositionally biased region" description="Low complexity" evidence="10">
    <location>
        <begin position="596"/>
        <end position="606"/>
    </location>
</feature>
<evidence type="ECO:0000256" key="6">
    <source>
        <dbReference type="ARBA" id="ARBA00022806"/>
    </source>
</evidence>
<keyword evidence="6" id="KW-0347">Helicase</keyword>
<keyword evidence="1" id="KW-0696">RNA-directed RNA polymerase</keyword>
<dbReference type="GO" id="GO:0039694">
    <property type="term" value="P:viral RNA genome replication"/>
    <property type="evidence" value="ECO:0007669"/>
    <property type="project" value="InterPro"/>
</dbReference>
<feature type="region of interest" description="Disordered" evidence="10">
    <location>
        <begin position="586"/>
        <end position="623"/>
    </location>
</feature>
<evidence type="ECO:0000256" key="2">
    <source>
        <dbReference type="ARBA" id="ARBA00022679"/>
    </source>
</evidence>
<keyword evidence="8" id="KW-0693">Viral RNA replication</keyword>
<comment type="catalytic activity">
    <reaction evidence="9">
        <text>ATP + H2O = ADP + phosphate + H(+)</text>
        <dbReference type="Rhea" id="RHEA:13065"/>
        <dbReference type="ChEBI" id="CHEBI:15377"/>
        <dbReference type="ChEBI" id="CHEBI:15378"/>
        <dbReference type="ChEBI" id="CHEBI:30616"/>
        <dbReference type="ChEBI" id="CHEBI:43474"/>
        <dbReference type="ChEBI" id="CHEBI:456216"/>
        <dbReference type="EC" id="3.6.4.13"/>
    </reaction>
</comment>
<dbReference type="InterPro" id="IPR027450">
    <property type="entry name" value="AlkB-like"/>
</dbReference>
<dbReference type="GO" id="GO:0006351">
    <property type="term" value="P:DNA-templated transcription"/>
    <property type="evidence" value="ECO:0007669"/>
    <property type="project" value="InterPro"/>
</dbReference>
<name>A0A7T5QZB1_9VIRU</name>
<dbReference type="PROSITE" id="PS50507">
    <property type="entry name" value="RDRP_SSRNA_POS"/>
    <property type="match status" value="1"/>
</dbReference>
<dbReference type="Pfam" id="PF00978">
    <property type="entry name" value="RdRP_2"/>
    <property type="match status" value="1"/>
</dbReference>
<keyword evidence="2" id="KW-0808">Transferase</keyword>
<dbReference type="Gene3D" id="2.60.120.590">
    <property type="entry name" value="Alpha-ketoglutarate-dependent dioxygenase AlkB-like"/>
    <property type="match status" value="1"/>
</dbReference>
<evidence type="ECO:0000256" key="8">
    <source>
        <dbReference type="ARBA" id="ARBA00022953"/>
    </source>
</evidence>
<organism evidence="15">
    <name type="scientific">Rhododendron betaflexivirus 1</name>
    <dbReference type="NCBI Taxonomy" id="2794406"/>
    <lineage>
        <taxon>Viruses</taxon>
        <taxon>Riboviria</taxon>
        <taxon>Orthornavirae</taxon>
        <taxon>Kitrinoviricota</taxon>
        <taxon>Alsuviricetes</taxon>
        <taxon>Tymovirales</taxon>
        <taxon>Betaflexiviridae</taxon>
    </lineage>
</organism>
<dbReference type="GO" id="GO:0003723">
    <property type="term" value="F:RNA binding"/>
    <property type="evidence" value="ECO:0007669"/>
    <property type="project" value="InterPro"/>
</dbReference>
<dbReference type="InterPro" id="IPR001788">
    <property type="entry name" value="RNA-dep_RNA_pol_alsuvir"/>
</dbReference>
<evidence type="ECO:0000256" key="3">
    <source>
        <dbReference type="ARBA" id="ARBA00022695"/>
    </source>
</evidence>
<dbReference type="PROSITE" id="PS51743">
    <property type="entry name" value="ALPHAVIRUS_MT"/>
    <property type="match status" value="1"/>
</dbReference>
<dbReference type="InterPro" id="IPR043502">
    <property type="entry name" value="DNA/RNA_pol_sf"/>
</dbReference>
<keyword evidence="5" id="KW-0378">Hydrolase</keyword>